<protein>
    <submittedName>
        <fullName evidence="2">Uncharacterized protein</fullName>
    </submittedName>
</protein>
<evidence type="ECO:0000313" key="2">
    <source>
        <dbReference type="EMBL" id="KAA6384790.1"/>
    </source>
</evidence>
<feature type="compositionally biased region" description="Polar residues" evidence="1">
    <location>
        <begin position="42"/>
        <end position="67"/>
    </location>
</feature>
<evidence type="ECO:0000313" key="3">
    <source>
        <dbReference type="Proteomes" id="UP000324800"/>
    </source>
</evidence>
<sequence length="193" mass="22046">MLNLTYSILDYYNVKSVKSLNDLTINQKLKEIKPENINNSLNAIRTTPQPKNDSHKSTPNQSNSSSKPDIDENSKPTTDKPKPKYNTSPPSIKKPQQLQQQSTIFTCSYYIAVVYQPANVQQNSARKYQETVLILASQAWMTFLMVRYTIYSSDQKLEVEFSLCDGRNIQGIEQKNDNQFVNPQKLSQISDSN</sequence>
<dbReference type="EMBL" id="SNRW01005577">
    <property type="protein sequence ID" value="KAA6384790.1"/>
    <property type="molecule type" value="Genomic_DNA"/>
</dbReference>
<feature type="compositionally biased region" description="Basic and acidic residues" evidence="1">
    <location>
        <begin position="68"/>
        <end position="82"/>
    </location>
</feature>
<proteinExistence type="predicted"/>
<dbReference type="AlphaFoldDB" id="A0A5J4VQN6"/>
<evidence type="ECO:0000256" key="1">
    <source>
        <dbReference type="SAM" id="MobiDB-lite"/>
    </source>
</evidence>
<feature type="compositionally biased region" description="Polar residues" evidence="1">
    <location>
        <begin position="85"/>
        <end position="97"/>
    </location>
</feature>
<feature type="region of interest" description="Disordered" evidence="1">
    <location>
        <begin position="42"/>
        <end position="97"/>
    </location>
</feature>
<reference evidence="2 3" key="1">
    <citation type="submission" date="2019-03" db="EMBL/GenBank/DDBJ databases">
        <title>Single cell metagenomics reveals metabolic interactions within the superorganism composed of flagellate Streblomastix strix and complex community of Bacteroidetes bacteria on its surface.</title>
        <authorList>
            <person name="Treitli S.C."/>
            <person name="Kolisko M."/>
            <person name="Husnik F."/>
            <person name="Keeling P."/>
            <person name="Hampl V."/>
        </authorList>
    </citation>
    <scope>NUCLEOTIDE SEQUENCE [LARGE SCALE GENOMIC DNA]</scope>
    <source>
        <strain evidence="2">ST1C</strain>
    </source>
</reference>
<name>A0A5J4VQN6_9EUKA</name>
<comment type="caution">
    <text evidence="2">The sequence shown here is derived from an EMBL/GenBank/DDBJ whole genome shotgun (WGS) entry which is preliminary data.</text>
</comment>
<dbReference type="Proteomes" id="UP000324800">
    <property type="component" value="Unassembled WGS sequence"/>
</dbReference>
<gene>
    <name evidence="2" type="ORF">EZS28_019684</name>
</gene>
<accession>A0A5J4VQN6</accession>
<organism evidence="2 3">
    <name type="scientific">Streblomastix strix</name>
    <dbReference type="NCBI Taxonomy" id="222440"/>
    <lineage>
        <taxon>Eukaryota</taxon>
        <taxon>Metamonada</taxon>
        <taxon>Preaxostyla</taxon>
        <taxon>Oxymonadida</taxon>
        <taxon>Streblomastigidae</taxon>
        <taxon>Streblomastix</taxon>
    </lineage>
</organism>